<sequence length="876" mass="96136">MGSHFLSDTSSGAAAASSGVKPRATAEPYYDLGRSSAAAPHVTTTSPEAQIWFGRALVWTYCFNHDEAIACYKQVLAHDDACAMAYWGLAFCSGPNYNRTWRLFNDVDRRQAVHDTFTYAQAALARVGVGLGSSPVSGSASGPARPAVAEWEKALICALVKRYPDNNTHRDTAVCDRAYADAMRTVYAQFGRDDTNFDMVTLFADALMNVAPRKLFDTATGGPIASSPVAEVRALLERALARPGVETHPGVAHYYIHLMEMSATPAAALPAADMIRDLVPDTGHTYHMPAHIDVLVGDYRRAVEYNHRATVADDKYFAAAGNGGRTFYSYYRLHDYHSLIYAAMLGGMSQAALATTDRMEATITEAMLRVEAPALADWMEFFLAVRVHVLIRFGRWDEVLRLEPKADRDLYCVTNVFRHYGHAIAYAATGRVAEAEAARARFRAAAAYVPPTRLDFPNKITDILHIATAMLDGEIAYRRADYPLAFGRLRDAVALEDALPFAEPWGWMLPARHAFAALSLEQGFVEEAAHAYAQDLGLAPTPGRVHQHPNNVWALHGYHECLQRLGRHGEAARLEPQLAAALADADVDVTSSCFCRVGVLSCCGANAVEKQRDTITVKELCCEEIKKKNKKKKKKKGNLLLFLGALRRRVRPVYVVGKCLDSQTNCVHHAIARRQCPCGRILRANVQRIRVHVVPLAPAPSVWVRTRFVANHVPVVLPQGKAPAQVGEPCRVGLQALADNRLHHAAVDLERRAAHEDGVFRASVSTVFTALAVAAACYAAHPPHVPPVAGVDFVHQTADEKNILNREPRRLLNVVADGARQQPLDEVDADAQVGDNGVRHGLRPVAKCSDGRRYVVGAVAGQGRGRLWRRMGRLRR</sequence>
<name>A0A0F2M4T5_SPOSC</name>
<dbReference type="Gene3D" id="1.25.40.10">
    <property type="entry name" value="Tetratricopeptide repeat domain"/>
    <property type="match status" value="2"/>
</dbReference>
<gene>
    <name evidence="1" type="ORF">SPSK_08521</name>
</gene>
<dbReference type="Proteomes" id="UP000033710">
    <property type="component" value="Unassembled WGS sequence"/>
</dbReference>
<reference evidence="1" key="2">
    <citation type="journal article" date="2015" name="Eukaryot. Cell">
        <title>Asexual propagation of a virulent clone complex in a human and feline outbreak of sporotrichosis.</title>
        <authorList>
            <person name="Teixeira Mde M."/>
            <person name="Rodrigues A.M."/>
            <person name="Tsui C.K."/>
            <person name="de Almeida L.G."/>
            <person name="Van Diepeningen A.D."/>
            <person name="van den Ende B.G."/>
            <person name="Fernandes G.F."/>
            <person name="Kano R."/>
            <person name="Hamelin R.C."/>
            <person name="Lopes-Bezerra L.M."/>
            <person name="Vasconcelos A.T."/>
            <person name="de Hoog S."/>
            <person name="de Camargo Z.P."/>
            <person name="Felipe M.S."/>
        </authorList>
    </citation>
    <scope>NUCLEOTIDE SEQUENCE [LARGE SCALE GENOMIC DNA]</scope>
    <source>
        <strain evidence="1">1099-18</strain>
    </source>
</reference>
<proteinExistence type="predicted"/>
<dbReference type="PANTHER" id="PTHR45588">
    <property type="entry name" value="TPR DOMAIN-CONTAINING PROTEIN"/>
    <property type="match status" value="1"/>
</dbReference>
<dbReference type="KEGG" id="ssck:SPSK_08521"/>
<organism evidence="1">
    <name type="scientific">Sporothrix schenckii 1099-18</name>
    <dbReference type="NCBI Taxonomy" id="1397361"/>
    <lineage>
        <taxon>Eukaryota</taxon>
        <taxon>Fungi</taxon>
        <taxon>Dikarya</taxon>
        <taxon>Ascomycota</taxon>
        <taxon>Pezizomycotina</taxon>
        <taxon>Sordariomycetes</taxon>
        <taxon>Sordariomycetidae</taxon>
        <taxon>Ophiostomatales</taxon>
        <taxon>Ophiostomataceae</taxon>
        <taxon>Sporothrix</taxon>
    </lineage>
</organism>
<reference evidence="1" key="1">
    <citation type="journal article" date="2014" name="BMC Genomics">
        <title>Comparative genomics of the major fungal agents of human and animal Sporotrichosis: Sporothrix schenckii and Sporothrix brasiliensis.</title>
        <authorList>
            <person name="Teixeira M.M."/>
            <person name="de Almeida L.G."/>
            <person name="Kubitschek-Barreira P."/>
            <person name="Alves F.L."/>
            <person name="Kioshima E.S."/>
            <person name="Abadio A.K."/>
            <person name="Fernandes L."/>
            <person name="Derengowski L.S."/>
            <person name="Ferreira K.S."/>
            <person name="Souza R.C."/>
            <person name="Ruiz J.C."/>
            <person name="de Andrade N.C."/>
            <person name="Paes H.C."/>
            <person name="Nicola A.M."/>
            <person name="Albuquerque P."/>
            <person name="Gerber A.L."/>
            <person name="Martins V.P."/>
            <person name="Peconick L.D."/>
            <person name="Neto A.V."/>
            <person name="Chaucanez C.B."/>
            <person name="Silva P.A."/>
            <person name="Cunha O.L."/>
            <person name="de Oliveira F.F."/>
            <person name="dos Santos T.C."/>
            <person name="Barros A.L."/>
            <person name="Soares M.A."/>
            <person name="de Oliveira L.M."/>
            <person name="Marini M.M."/>
            <person name="Villalobos-Duno H."/>
            <person name="Cunha M.M."/>
            <person name="de Hoog S."/>
            <person name="da Silveira J.F."/>
            <person name="Henrissat B."/>
            <person name="Nino-Vega G.A."/>
            <person name="Cisalpino P.S."/>
            <person name="Mora-Montes H.M."/>
            <person name="Almeida S.R."/>
            <person name="Stajich J.E."/>
            <person name="Lopes-Bezerra L.M."/>
            <person name="Vasconcelos A.T."/>
            <person name="Felipe M.S."/>
        </authorList>
    </citation>
    <scope>NUCLEOTIDE SEQUENCE [LARGE SCALE GENOMIC DNA]</scope>
    <source>
        <strain evidence="1">1099-18</strain>
    </source>
</reference>
<dbReference type="AlphaFoldDB" id="A0A0F2M4T5"/>
<dbReference type="VEuPathDB" id="FungiDB:SPSK_08521"/>
<dbReference type="EMBL" id="AXCR01000007">
    <property type="protein sequence ID" value="KJR84713.1"/>
    <property type="molecule type" value="Genomic_DNA"/>
</dbReference>
<dbReference type="OrthoDB" id="414774at2759"/>
<evidence type="ECO:0008006" key="2">
    <source>
        <dbReference type="Google" id="ProtNLM"/>
    </source>
</evidence>
<protein>
    <recommendedName>
        <fullName evidence="2">TPR domain protein</fullName>
    </recommendedName>
</protein>
<comment type="caution">
    <text evidence="1">The sequence shown here is derived from an EMBL/GenBank/DDBJ whole genome shotgun (WGS) entry which is preliminary data.</text>
</comment>
<dbReference type="PANTHER" id="PTHR45588:SF1">
    <property type="entry name" value="WW DOMAIN-CONTAINING PROTEIN"/>
    <property type="match status" value="1"/>
</dbReference>
<dbReference type="RefSeq" id="XP_016587389.1">
    <property type="nucleotide sequence ID" value="XM_016735114.1"/>
</dbReference>
<dbReference type="InterPro" id="IPR011990">
    <property type="entry name" value="TPR-like_helical_dom_sf"/>
</dbReference>
<dbReference type="SUPFAM" id="SSF48452">
    <property type="entry name" value="TPR-like"/>
    <property type="match status" value="1"/>
</dbReference>
<dbReference type="GeneID" id="27670391"/>
<evidence type="ECO:0000313" key="1">
    <source>
        <dbReference type="EMBL" id="KJR84713.1"/>
    </source>
</evidence>
<accession>A0A0F2M4T5</accession>